<evidence type="ECO:0000313" key="1">
    <source>
        <dbReference type="EMBL" id="PTB71469.1"/>
    </source>
</evidence>
<reference evidence="1 2" key="1">
    <citation type="submission" date="2016-07" db="EMBL/GenBank/DDBJ databases">
        <title>Multiple horizontal gene transfer events from other fungi enriched the ability of initially mycotrophic Trichoderma (Ascomycota) to feed on dead plant biomass.</title>
        <authorList>
            <consortium name="DOE Joint Genome Institute"/>
            <person name="Aerts A."/>
            <person name="Atanasova L."/>
            <person name="Chenthamara K."/>
            <person name="Zhang J."/>
            <person name="Grujic M."/>
            <person name="Henrissat B."/>
            <person name="Kuo A."/>
            <person name="Salamov A."/>
            <person name="Lipzen A."/>
            <person name="Labutti K."/>
            <person name="Barry K."/>
            <person name="Miao Y."/>
            <person name="Rahimi M.J."/>
            <person name="Shen Q."/>
            <person name="Grigoriev I.V."/>
            <person name="Kubicek C.P."/>
            <person name="Druzhinina I.S."/>
        </authorList>
    </citation>
    <scope>NUCLEOTIDE SEQUENCE [LARGE SCALE GENOMIC DNA]</scope>
    <source>
        <strain evidence="1 2">ATCC 18648</strain>
    </source>
</reference>
<name>A0A2T4BQ87_TRILO</name>
<protein>
    <submittedName>
        <fullName evidence="1">Uncharacterized protein</fullName>
    </submittedName>
</protein>
<accession>A0A2T4BQ87</accession>
<gene>
    <name evidence="1" type="ORF">M440DRAFT_1145860</name>
</gene>
<dbReference type="EMBL" id="KZ679148">
    <property type="protein sequence ID" value="PTB71469.1"/>
    <property type="molecule type" value="Genomic_DNA"/>
</dbReference>
<evidence type="ECO:0000313" key="2">
    <source>
        <dbReference type="Proteomes" id="UP000240760"/>
    </source>
</evidence>
<keyword evidence="2" id="KW-1185">Reference proteome</keyword>
<dbReference type="Proteomes" id="UP000240760">
    <property type="component" value="Unassembled WGS sequence"/>
</dbReference>
<sequence length="72" mass="7582">MACACWCCWCCGGVAEEAEALKSKCAAIPGRFLSTTSFPTSFPTSLPLESPLRTLRLSGAAVSLERRAAGNQ</sequence>
<dbReference type="AlphaFoldDB" id="A0A2T4BQ87"/>
<organism evidence="1 2">
    <name type="scientific">Trichoderma longibrachiatum ATCC 18648</name>
    <dbReference type="NCBI Taxonomy" id="983965"/>
    <lineage>
        <taxon>Eukaryota</taxon>
        <taxon>Fungi</taxon>
        <taxon>Dikarya</taxon>
        <taxon>Ascomycota</taxon>
        <taxon>Pezizomycotina</taxon>
        <taxon>Sordariomycetes</taxon>
        <taxon>Hypocreomycetidae</taxon>
        <taxon>Hypocreales</taxon>
        <taxon>Hypocreaceae</taxon>
        <taxon>Trichoderma</taxon>
    </lineage>
</organism>
<proteinExistence type="predicted"/>